<feature type="transmembrane region" description="Helical" evidence="6">
    <location>
        <begin position="6"/>
        <end position="28"/>
    </location>
</feature>
<dbReference type="GO" id="GO:0005886">
    <property type="term" value="C:plasma membrane"/>
    <property type="evidence" value="ECO:0007669"/>
    <property type="project" value="UniProtKB-SubCell"/>
</dbReference>
<evidence type="ECO:0000256" key="5">
    <source>
        <dbReference type="ARBA" id="ARBA00023136"/>
    </source>
</evidence>
<dbReference type="PANTHER" id="PTHR30086:SF17">
    <property type="entry name" value="LYSE FAMILY TRANSLOCATOR"/>
    <property type="match status" value="1"/>
</dbReference>
<feature type="transmembrane region" description="Helical" evidence="6">
    <location>
        <begin position="130"/>
        <end position="146"/>
    </location>
</feature>
<name>A0A917JTD9_9GAMM</name>
<dbReference type="Proteomes" id="UP000613743">
    <property type="component" value="Unassembled WGS sequence"/>
</dbReference>
<feature type="transmembrane region" description="Helical" evidence="6">
    <location>
        <begin position="152"/>
        <end position="173"/>
    </location>
</feature>
<dbReference type="PIRSF" id="PIRSF006324">
    <property type="entry name" value="LeuE"/>
    <property type="match status" value="1"/>
</dbReference>
<accession>A0A917JTD9</accession>
<evidence type="ECO:0000313" key="7">
    <source>
        <dbReference type="EMBL" id="GGI86078.1"/>
    </source>
</evidence>
<keyword evidence="3 6" id="KW-0812">Transmembrane</keyword>
<organism evidence="7 8">
    <name type="scientific">Shewanella gelidii</name>
    <dbReference type="NCBI Taxonomy" id="1642821"/>
    <lineage>
        <taxon>Bacteria</taxon>
        <taxon>Pseudomonadati</taxon>
        <taxon>Pseudomonadota</taxon>
        <taxon>Gammaproteobacteria</taxon>
        <taxon>Alteromonadales</taxon>
        <taxon>Shewanellaceae</taxon>
        <taxon>Shewanella</taxon>
    </lineage>
</organism>
<feature type="transmembrane region" description="Helical" evidence="6">
    <location>
        <begin position="71"/>
        <end position="91"/>
    </location>
</feature>
<evidence type="ECO:0000256" key="2">
    <source>
        <dbReference type="ARBA" id="ARBA00022475"/>
    </source>
</evidence>
<dbReference type="AlphaFoldDB" id="A0A917JTD9"/>
<keyword evidence="2" id="KW-1003">Cell membrane</keyword>
<dbReference type="EMBL" id="BMPZ01000007">
    <property type="protein sequence ID" value="GGI86078.1"/>
    <property type="molecule type" value="Genomic_DNA"/>
</dbReference>
<gene>
    <name evidence="7" type="ORF">GCM10009332_24230</name>
</gene>
<dbReference type="RefSeq" id="WP_188921300.1">
    <property type="nucleotide sequence ID" value="NZ_BMPZ01000007.1"/>
</dbReference>
<reference evidence="7" key="2">
    <citation type="submission" date="2020-09" db="EMBL/GenBank/DDBJ databases">
        <authorList>
            <person name="Sun Q."/>
            <person name="Ohkuma M."/>
        </authorList>
    </citation>
    <scope>NUCLEOTIDE SEQUENCE</scope>
    <source>
        <strain evidence="7">JCM 30804</strain>
    </source>
</reference>
<evidence type="ECO:0000256" key="1">
    <source>
        <dbReference type="ARBA" id="ARBA00004651"/>
    </source>
</evidence>
<proteinExistence type="predicted"/>
<protein>
    <submittedName>
        <fullName evidence="7">Lysine transporter LysE</fullName>
    </submittedName>
</protein>
<evidence type="ECO:0000313" key="8">
    <source>
        <dbReference type="Proteomes" id="UP000613743"/>
    </source>
</evidence>
<dbReference type="InterPro" id="IPR001123">
    <property type="entry name" value="LeuE-type"/>
</dbReference>
<dbReference type="GO" id="GO:0015171">
    <property type="term" value="F:amino acid transmembrane transporter activity"/>
    <property type="evidence" value="ECO:0007669"/>
    <property type="project" value="TreeGrafter"/>
</dbReference>
<feature type="transmembrane region" description="Helical" evidence="6">
    <location>
        <begin position="185"/>
        <end position="209"/>
    </location>
</feature>
<comment type="caution">
    <text evidence="7">The sequence shown here is derived from an EMBL/GenBank/DDBJ whole genome shotgun (WGS) entry which is preliminary data.</text>
</comment>
<keyword evidence="4 6" id="KW-1133">Transmembrane helix</keyword>
<reference evidence="7" key="1">
    <citation type="journal article" date="2014" name="Int. J. Syst. Evol. Microbiol.">
        <title>Complete genome sequence of Corynebacterium casei LMG S-19264T (=DSM 44701T), isolated from a smear-ripened cheese.</title>
        <authorList>
            <consortium name="US DOE Joint Genome Institute (JGI-PGF)"/>
            <person name="Walter F."/>
            <person name="Albersmeier A."/>
            <person name="Kalinowski J."/>
            <person name="Ruckert C."/>
        </authorList>
    </citation>
    <scope>NUCLEOTIDE SEQUENCE</scope>
    <source>
        <strain evidence="7">JCM 30804</strain>
    </source>
</reference>
<sequence>MDWQLLATIGMIHSLALISPGPDFALMVKIASQQTRQTALAAALGIAIAILVHTILSLTGVSLLIHSSPVLYTIVQLCGASYLGWMGIGALKSAFRIQEGTSTLDETSPAISAISGFNRGLLTNLLNPKALVFFITLFSTLMTPSISFNTRIAAAALLFTLSTAWFGLLAILLSKPKMQRKFQQFNRLVNGLIGFVFISVSSLILYQLIFL</sequence>
<dbReference type="Pfam" id="PF01810">
    <property type="entry name" value="LysE"/>
    <property type="match status" value="1"/>
</dbReference>
<evidence type="ECO:0000256" key="6">
    <source>
        <dbReference type="SAM" id="Phobius"/>
    </source>
</evidence>
<evidence type="ECO:0000256" key="4">
    <source>
        <dbReference type="ARBA" id="ARBA00022989"/>
    </source>
</evidence>
<evidence type="ECO:0000256" key="3">
    <source>
        <dbReference type="ARBA" id="ARBA00022692"/>
    </source>
</evidence>
<dbReference type="PANTHER" id="PTHR30086">
    <property type="entry name" value="ARGININE EXPORTER PROTEIN ARGO"/>
    <property type="match status" value="1"/>
</dbReference>
<keyword evidence="5 6" id="KW-0472">Membrane</keyword>
<comment type="subcellular location">
    <subcellularLocation>
        <location evidence="1">Cell membrane</location>
        <topology evidence="1">Multi-pass membrane protein</topology>
    </subcellularLocation>
</comment>
<keyword evidence="8" id="KW-1185">Reference proteome</keyword>
<feature type="transmembrane region" description="Helical" evidence="6">
    <location>
        <begin position="40"/>
        <end position="65"/>
    </location>
</feature>